<dbReference type="Gene3D" id="3.30.70.100">
    <property type="match status" value="1"/>
</dbReference>
<name>A0A0C2WCQ9_SERVB</name>
<dbReference type="STRING" id="933852.A0A0C2WCQ9"/>
<accession>A0A0C2WCQ9</accession>
<dbReference type="Pfam" id="PF07110">
    <property type="entry name" value="EthD"/>
    <property type="match status" value="1"/>
</dbReference>
<dbReference type="Proteomes" id="UP000054097">
    <property type="component" value="Unassembled WGS sequence"/>
</dbReference>
<evidence type="ECO:0000313" key="3">
    <source>
        <dbReference type="EMBL" id="KIM24243.1"/>
    </source>
</evidence>
<evidence type="ECO:0000313" key="4">
    <source>
        <dbReference type="Proteomes" id="UP000054097"/>
    </source>
</evidence>
<reference evidence="4" key="2">
    <citation type="submission" date="2015-01" db="EMBL/GenBank/DDBJ databases">
        <title>Evolutionary Origins and Diversification of the Mycorrhizal Mutualists.</title>
        <authorList>
            <consortium name="DOE Joint Genome Institute"/>
            <consortium name="Mycorrhizal Genomics Consortium"/>
            <person name="Kohler A."/>
            <person name="Kuo A."/>
            <person name="Nagy L.G."/>
            <person name="Floudas D."/>
            <person name="Copeland A."/>
            <person name="Barry K.W."/>
            <person name="Cichocki N."/>
            <person name="Veneault-Fourrey C."/>
            <person name="LaButti K."/>
            <person name="Lindquist E.A."/>
            <person name="Lipzen A."/>
            <person name="Lundell T."/>
            <person name="Morin E."/>
            <person name="Murat C."/>
            <person name="Riley R."/>
            <person name="Ohm R."/>
            <person name="Sun H."/>
            <person name="Tunlid A."/>
            <person name="Henrissat B."/>
            <person name="Grigoriev I.V."/>
            <person name="Hibbett D.S."/>
            <person name="Martin F."/>
        </authorList>
    </citation>
    <scope>NUCLEOTIDE SEQUENCE [LARGE SCALE GENOMIC DNA]</scope>
    <source>
        <strain evidence="4">MAFF 305830</strain>
    </source>
</reference>
<gene>
    <name evidence="3" type="ORF">M408DRAFT_27218</name>
</gene>
<proteinExistence type="inferred from homology"/>
<feature type="domain" description="EthD" evidence="2">
    <location>
        <begin position="21"/>
        <end position="104"/>
    </location>
</feature>
<dbReference type="InterPro" id="IPR009799">
    <property type="entry name" value="EthD_dom"/>
</dbReference>
<evidence type="ECO:0000259" key="2">
    <source>
        <dbReference type="Pfam" id="PF07110"/>
    </source>
</evidence>
<dbReference type="GO" id="GO:0016491">
    <property type="term" value="F:oxidoreductase activity"/>
    <property type="evidence" value="ECO:0007669"/>
    <property type="project" value="InterPro"/>
</dbReference>
<dbReference type="AlphaFoldDB" id="A0A0C2WCQ9"/>
<sequence length="128" mass="14239">MAQPPTTGPVRIVSFFQNNSGLPDEEYRRKHETYREKSIALFKKHNVNFCSQTFTTSIPAEAVGETPGGKLEPWPYNLMITAEFASPQDAEAFWKDPDYTALSQESAVINAAGGKMSFAFAREEVMIG</sequence>
<comment type="similarity">
    <text evidence="1">Belongs to the tpcK family.</text>
</comment>
<keyword evidence="4" id="KW-1185">Reference proteome</keyword>
<dbReference type="EMBL" id="KN824326">
    <property type="protein sequence ID" value="KIM24243.1"/>
    <property type="molecule type" value="Genomic_DNA"/>
</dbReference>
<evidence type="ECO:0000256" key="1">
    <source>
        <dbReference type="ARBA" id="ARBA00005986"/>
    </source>
</evidence>
<reference evidence="3 4" key="1">
    <citation type="submission" date="2014-04" db="EMBL/GenBank/DDBJ databases">
        <authorList>
            <consortium name="DOE Joint Genome Institute"/>
            <person name="Kuo A."/>
            <person name="Zuccaro A."/>
            <person name="Kohler A."/>
            <person name="Nagy L.G."/>
            <person name="Floudas D."/>
            <person name="Copeland A."/>
            <person name="Barry K.W."/>
            <person name="Cichocki N."/>
            <person name="Veneault-Fourrey C."/>
            <person name="LaButti K."/>
            <person name="Lindquist E.A."/>
            <person name="Lipzen A."/>
            <person name="Lundell T."/>
            <person name="Morin E."/>
            <person name="Murat C."/>
            <person name="Sun H."/>
            <person name="Tunlid A."/>
            <person name="Henrissat B."/>
            <person name="Grigoriev I.V."/>
            <person name="Hibbett D.S."/>
            <person name="Martin F."/>
            <person name="Nordberg H.P."/>
            <person name="Cantor M.N."/>
            <person name="Hua S.X."/>
        </authorList>
    </citation>
    <scope>NUCLEOTIDE SEQUENCE [LARGE SCALE GENOMIC DNA]</scope>
    <source>
        <strain evidence="3 4">MAFF 305830</strain>
    </source>
</reference>
<dbReference type="HOGENOM" id="CLU_115019_0_2_1"/>
<protein>
    <recommendedName>
        <fullName evidence="2">EthD domain-containing protein</fullName>
    </recommendedName>
</protein>
<organism evidence="3 4">
    <name type="scientific">Serendipita vermifera MAFF 305830</name>
    <dbReference type="NCBI Taxonomy" id="933852"/>
    <lineage>
        <taxon>Eukaryota</taxon>
        <taxon>Fungi</taxon>
        <taxon>Dikarya</taxon>
        <taxon>Basidiomycota</taxon>
        <taxon>Agaricomycotina</taxon>
        <taxon>Agaricomycetes</taxon>
        <taxon>Sebacinales</taxon>
        <taxon>Serendipitaceae</taxon>
        <taxon>Serendipita</taxon>
    </lineage>
</organism>